<dbReference type="GO" id="GO:0019684">
    <property type="term" value="P:photosynthesis, light reaction"/>
    <property type="evidence" value="ECO:0007669"/>
    <property type="project" value="InterPro"/>
</dbReference>
<dbReference type="Gene3D" id="1.10.468.10">
    <property type="entry name" value="Photosynthetic Reaction Center, subunit C, domain 2"/>
    <property type="match status" value="1"/>
</dbReference>
<dbReference type="SUPFAM" id="SSF48695">
    <property type="entry name" value="Multiheme cytochromes"/>
    <property type="match status" value="1"/>
</dbReference>
<dbReference type="Pfam" id="PF02276">
    <property type="entry name" value="CytoC_RC"/>
    <property type="match status" value="1"/>
</dbReference>
<evidence type="ECO:0000256" key="10">
    <source>
        <dbReference type="SAM" id="SignalP"/>
    </source>
</evidence>
<evidence type="ECO:0000256" key="8">
    <source>
        <dbReference type="ARBA" id="ARBA00023004"/>
    </source>
</evidence>
<keyword evidence="7" id="KW-0249">Electron transport</keyword>
<keyword evidence="3" id="KW-0813">Transport</keyword>
<feature type="chain" id="PRO_5022097411" description="Photosynthetic reaction center cytochrome c subunit" evidence="10">
    <location>
        <begin position="27"/>
        <end position="167"/>
    </location>
</feature>
<accession>A0A562U6A6</accession>
<dbReference type="InterPro" id="IPR003158">
    <property type="entry name" value="Photosyn_RC_cyt_c-su"/>
</dbReference>
<dbReference type="OrthoDB" id="951235at2"/>
<reference evidence="11 12" key="1">
    <citation type="submission" date="2019-07" db="EMBL/GenBank/DDBJ databases">
        <title>Genomic Encyclopedia of Archaeal and Bacterial Type Strains, Phase II (KMG-II): from individual species to whole genera.</title>
        <authorList>
            <person name="Goeker M."/>
        </authorList>
    </citation>
    <scope>NUCLEOTIDE SEQUENCE [LARGE SCALE GENOMIC DNA]</scope>
    <source>
        <strain evidence="11 12">ATCC BAA-1854</strain>
    </source>
</reference>
<dbReference type="GO" id="GO:0009055">
    <property type="term" value="F:electron transfer activity"/>
    <property type="evidence" value="ECO:0007669"/>
    <property type="project" value="InterPro"/>
</dbReference>
<comment type="function">
    <text evidence="1">The reaction center of purple bacteria contains a tightly bound cytochrome molecule which re-reduces the photo oxidized primary electron donor.</text>
</comment>
<evidence type="ECO:0000256" key="9">
    <source>
        <dbReference type="SAM" id="MobiDB-lite"/>
    </source>
</evidence>
<keyword evidence="6" id="KW-0479">Metal-binding</keyword>
<evidence type="ECO:0000256" key="7">
    <source>
        <dbReference type="ARBA" id="ARBA00022982"/>
    </source>
</evidence>
<keyword evidence="10" id="KW-0732">Signal</keyword>
<dbReference type="GO" id="GO:0020037">
    <property type="term" value="F:heme binding"/>
    <property type="evidence" value="ECO:0007669"/>
    <property type="project" value="InterPro"/>
</dbReference>
<gene>
    <name evidence="11" type="ORF">JN11_01937</name>
</gene>
<name>A0A562U6A6_9SPHI</name>
<dbReference type="GO" id="GO:0030077">
    <property type="term" value="C:plasma membrane light-harvesting complex"/>
    <property type="evidence" value="ECO:0007669"/>
    <property type="project" value="InterPro"/>
</dbReference>
<dbReference type="GO" id="GO:0005506">
    <property type="term" value="F:iron ion binding"/>
    <property type="evidence" value="ECO:0007669"/>
    <property type="project" value="InterPro"/>
</dbReference>
<evidence type="ECO:0000256" key="4">
    <source>
        <dbReference type="ARBA" id="ARBA00022531"/>
    </source>
</evidence>
<keyword evidence="4" id="KW-0602">Photosynthesis</keyword>
<proteinExistence type="predicted"/>
<evidence type="ECO:0000313" key="11">
    <source>
        <dbReference type="EMBL" id="TWJ00681.1"/>
    </source>
</evidence>
<evidence type="ECO:0000256" key="6">
    <source>
        <dbReference type="ARBA" id="ARBA00022723"/>
    </source>
</evidence>
<dbReference type="EMBL" id="VLLI01000005">
    <property type="protein sequence ID" value="TWJ00681.1"/>
    <property type="molecule type" value="Genomic_DNA"/>
</dbReference>
<dbReference type="AlphaFoldDB" id="A0A562U6A6"/>
<feature type="signal peptide" evidence="10">
    <location>
        <begin position="1"/>
        <end position="26"/>
    </location>
</feature>
<dbReference type="Proteomes" id="UP000317010">
    <property type="component" value="Unassembled WGS sequence"/>
</dbReference>
<dbReference type="NCBIfam" id="NF033196">
    <property type="entry name" value="c_type_nonphoto"/>
    <property type="match status" value="1"/>
</dbReference>
<feature type="compositionally biased region" description="Pro residues" evidence="9">
    <location>
        <begin position="142"/>
        <end position="167"/>
    </location>
</feature>
<evidence type="ECO:0000256" key="1">
    <source>
        <dbReference type="ARBA" id="ARBA00003196"/>
    </source>
</evidence>
<evidence type="ECO:0000313" key="12">
    <source>
        <dbReference type="Proteomes" id="UP000317010"/>
    </source>
</evidence>
<comment type="caution">
    <text evidence="11">The sequence shown here is derived from an EMBL/GenBank/DDBJ whole genome shotgun (WGS) entry which is preliminary data.</text>
</comment>
<feature type="region of interest" description="Disordered" evidence="9">
    <location>
        <begin position="131"/>
        <end position="167"/>
    </location>
</feature>
<evidence type="ECO:0000256" key="3">
    <source>
        <dbReference type="ARBA" id="ARBA00022448"/>
    </source>
</evidence>
<dbReference type="RefSeq" id="WP_144912002.1">
    <property type="nucleotide sequence ID" value="NZ_VLLI01000005.1"/>
</dbReference>
<dbReference type="InterPro" id="IPR023119">
    <property type="entry name" value="Multihaem_cyt_PRC_cyt_su-like"/>
</dbReference>
<sequence length="167" mass="18198">MLINRKVLATLGLAAVVTVVSLTSMAPEKEGFKNLKVLPKNITDKQLDHVMDEWAHSLGVRCGFCHVRDEAAKKMDFASDAKPEKEMARKMFKMMNKINEKYFEAKKDSLGMIAESGVNCYSCHRGESHPEVKMPEIHRGPGGPPPAPAAPGTTPPPPPPAPPGNNN</sequence>
<keyword evidence="8" id="KW-0408">Iron</keyword>
<evidence type="ECO:0000256" key="5">
    <source>
        <dbReference type="ARBA" id="ARBA00022617"/>
    </source>
</evidence>
<organism evidence="11 12">
    <name type="scientific">Mucilaginibacter frigoritolerans</name>
    <dbReference type="NCBI Taxonomy" id="652788"/>
    <lineage>
        <taxon>Bacteria</taxon>
        <taxon>Pseudomonadati</taxon>
        <taxon>Bacteroidota</taxon>
        <taxon>Sphingobacteriia</taxon>
        <taxon>Sphingobacteriales</taxon>
        <taxon>Sphingobacteriaceae</taxon>
        <taxon>Mucilaginibacter</taxon>
    </lineage>
</organism>
<evidence type="ECO:0000256" key="2">
    <source>
        <dbReference type="ARBA" id="ARBA00015978"/>
    </source>
</evidence>
<keyword evidence="12" id="KW-1185">Reference proteome</keyword>
<dbReference type="InterPro" id="IPR036280">
    <property type="entry name" value="Multihaem_cyt_sf"/>
</dbReference>
<protein>
    <recommendedName>
        <fullName evidence="2">Photosynthetic reaction center cytochrome c subunit</fullName>
    </recommendedName>
</protein>
<keyword evidence="5" id="KW-0349">Heme</keyword>